<comment type="subunit">
    <text evidence="9">Monomer.</text>
</comment>
<feature type="binding site" evidence="9 12">
    <location>
        <position position="14"/>
    </location>
    <ligand>
        <name>Mn(2+)</name>
        <dbReference type="ChEBI" id="CHEBI:29035"/>
        <label>2</label>
    </ligand>
</feature>
<evidence type="ECO:0000256" key="8">
    <source>
        <dbReference type="ARBA" id="ARBA00023235"/>
    </source>
</evidence>
<feature type="binding site" evidence="9 12">
    <location>
        <position position="444"/>
    </location>
    <ligand>
        <name>Mn(2+)</name>
        <dbReference type="ChEBI" id="CHEBI:29035"/>
        <label>2</label>
    </ligand>
</feature>
<dbReference type="Gene3D" id="3.40.720.10">
    <property type="entry name" value="Alkaline Phosphatase, subunit A"/>
    <property type="match status" value="1"/>
</dbReference>
<dbReference type="NCBIfam" id="TIGR01307">
    <property type="entry name" value="pgm_bpd_ind"/>
    <property type="match status" value="1"/>
</dbReference>
<comment type="pathway">
    <text evidence="3 9">Carbohydrate degradation; glycolysis; pyruvate from D-glyceraldehyde 3-phosphate: step 3/5.</text>
</comment>
<dbReference type="FunFam" id="3.40.1450.10:FF:000002">
    <property type="entry name" value="2,3-bisphosphoglycerate-independent phosphoglycerate mutase"/>
    <property type="match status" value="1"/>
</dbReference>
<organism evidence="15 16">
    <name type="scientific">Candidatus Terrybacteria bacterium RIFCSPHIGHO2_02_41_19</name>
    <dbReference type="NCBI Taxonomy" id="1802364"/>
    <lineage>
        <taxon>Bacteria</taxon>
        <taxon>Candidatus Terryibacteriota</taxon>
    </lineage>
</organism>
<evidence type="ECO:0000313" key="16">
    <source>
        <dbReference type="Proteomes" id="UP000178646"/>
    </source>
</evidence>
<evidence type="ECO:0000256" key="10">
    <source>
        <dbReference type="NCBIfam" id="TIGR01307"/>
    </source>
</evidence>
<protein>
    <recommendedName>
        <fullName evidence="9 10">2,3-bisphosphoglycerate-independent phosphoglycerate mutase</fullName>
        <shortName evidence="9">BPG-independent PGAM</shortName>
        <shortName evidence="9">Phosphoglyceromutase</shortName>
        <shortName evidence="9">iPGM</shortName>
        <ecNumber evidence="9 10">5.4.2.12</ecNumber>
    </recommendedName>
</protein>
<evidence type="ECO:0000256" key="11">
    <source>
        <dbReference type="PIRSR" id="PIRSR001492-1"/>
    </source>
</evidence>
<dbReference type="Pfam" id="PF06415">
    <property type="entry name" value="iPGM_N"/>
    <property type="match status" value="1"/>
</dbReference>
<evidence type="ECO:0000259" key="14">
    <source>
        <dbReference type="Pfam" id="PF06415"/>
    </source>
</evidence>
<comment type="caution">
    <text evidence="15">The sequence shown here is derived from an EMBL/GenBank/DDBJ whole genome shotgun (WGS) entry which is preliminary data.</text>
</comment>
<evidence type="ECO:0000256" key="7">
    <source>
        <dbReference type="ARBA" id="ARBA00023211"/>
    </source>
</evidence>
<reference evidence="15 16" key="1">
    <citation type="journal article" date="2016" name="Nat. Commun.">
        <title>Thousands of microbial genomes shed light on interconnected biogeochemical processes in an aquifer system.</title>
        <authorList>
            <person name="Anantharaman K."/>
            <person name="Brown C.T."/>
            <person name="Hug L.A."/>
            <person name="Sharon I."/>
            <person name="Castelle C.J."/>
            <person name="Probst A.J."/>
            <person name="Thomas B.C."/>
            <person name="Singh A."/>
            <person name="Wilkins M.J."/>
            <person name="Karaoz U."/>
            <person name="Brodie E.L."/>
            <person name="Williams K.H."/>
            <person name="Hubbard S.S."/>
            <person name="Banfield J.F."/>
        </authorList>
    </citation>
    <scope>NUCLEOTIDE SEQUENCE [LARGE SCALE GENOMIC DNA]</scope>
</reference>
<dbReference type="InterPro" id="IPR006124">
    <property type="entry name" value="Metalloenzyme"/>
</dbReference>
<dbReference type="GO" id="GO:0006096">
    <property type="term" value="P:glycolytic process"/>
    <property type="evidence" value="ECO:0007669"/>
    <property type="project" value="UniProtKB-UniRule"/>
</dbReference>
<accession>A0A1G2PQ41</accession>
<dbReference type="Gene3D" id="3.40.1450.10">
    <property type="entry name" value="BPG-independent phosphoglycerate mutase, domain B"/>
    <property type="match status" value="1"/>
</dbReference>
<keyword evidence="7 9" id="KW-0464">Manganese</keyword>
<feature type="binding site" evidence="9">
    <location>
        <position position="193"/>
    </location>
    <ligand>
        <name>substrate</name>
    </ligand>
</feature>
<dbReference type="InterPro" id="IPR011258">
    <property type="entry name" value="BPG-indep_PGM_N"/>
</dbReference>
<evidence type="ECO:0000256" key="5">
    <source>
        <dbReference type="ARBA" id="ARBA00022723"/>
    </source>
</evidence>
<dbReference type="CDD" id="cd16010">
    <property type="entry name" value="iPGM"/>
    <property type="match status" value="1"/>
</dbReference>
<dbReference type="PANTHER" id="PTHR31637">
    <property type="entry name" value="2,3-BISPHOSPHOGLYCERATE-INDEPENDENT PHOSPHOGLYCERATE MUTASE"/>
    <property type="match status" value="1"/>
</dbReference>
<evidence type="ECO:0000256" key="6">
    <source>
        <dbReference type="ARBA" id="ARBA00023152"/>
    </source>
</evidence>
<dbReference type="GO" id="GO:0004619">
    <property type="term" value="F:phosphoglycerate mutase activity"/>
    <property type="evidence" value="ECO:0007669"/>
    <property type="project" value="UniProtKB-UniRule"/>
</dbReference>
<comment type="similarity">
    <text evidence="4 9">Belongs to the BPG-independent phosphoglycerate mutase family.</text>
</comment>
<feature type="domain" description="Metalloenzyme" evidence="13">
    <location>
        <begin position="7"/>
        <end position="513"/>
    </location>
</feature>
<dbReference type="SUPFAM" id="SSF64158">
    <property type="entry name" value="2,3-Bisphosphoglycerate-independent phosphoglycerate mutase, substrate-binding domain"/>
    <property type="match status" value="1"/>
</dbReference>
<keyword evidence="6 9" id="KW-0324">Glycolysis</keyword>
<feature type="active site" description="Phosphoserine intermediate" evidence="9 11">
    <location>
        <position position="64"/>
    </location>
</feature>
<dbReference type="GO" id="GO:0030145">
    <property type="term" value="F:manganese ion binding"/>
    <property type="evidence" value="ECO:0007669"/>
    <property type="project" value="UniProtKB-UniRule"/>
</dbReference>
<evidence type="ECO:0000256" key="12">
    <source>
        <dbReference type="PIRSR" id="PIRSR001492-3"/>
    </source>
</evidence>
<gene>
    <name evidence="9" type="primary">gpmI</name>
    <name evidence="15" type="ORF">A2W59_01100</name>
</gene>
<name>A0A1G2PQ41_9BACT</name>
<sequence length="527" mass="58047">MSKKYRPVVLVIIDGFGVPEERSISTLEAAKQPNFAELEKYFPFTTLQASGIAVGLPWGESGNSEVGHLTIGAGKIIHNYLPRISSAIKDGSFFQNEALAESIDHIKKTGGQLHFMGLCSTGTVHAYFEHLYALLDLAKQNNLTAYLHLFTDGKDAYKKEGGDFYAEMEKNLAENYSSVKIASIIGRGYAMDRNGEWGKTQKAYELFTDGKGNCFDSASEYIKSQYAQDLGDDAVEAGVISSREGRIKDGDSVIVFNFREDSIRQLTQSFVDDTFQFFPRKKLENLFFVTMTEYDKSLPCFSNNSCPAAFKSAEVEHPVAKTISTAGLKQLHIAETEKYAHITYFLNGGAEASFDGEDRILVPSPPGGHYELTPEMSADKITENVLENLTKYHFVAVNFANADMVGHTGNFDATAKAIEKIDECIGKIAFKVLELGGVALITSDHGNAEEKIYKFSGENKTKHSLNPVPFFLIGNDFKRNKELSGGEINQNYKEATGTLSDVAPTVLELLGLEPPPEMTGKSLLEKI</sequence>
<evidence type="ECO:0000256" key="2">
    <source>
        <dbReference type="ARBA" id="ARBA00002315"/>
    </source>
</evidence>
<feature type="binding site" evidence="9 12">
    <location>
        <position position="64"/>
    </location>
    <ligand>
        <name>Mn(2+)</name>
        <dbReference type="ChEBI" id="CHEBI:29035"/>
        <label>2</label>
    </ligand>
</feature>
<keyword evidence="8 9" id="KW-0413">Isomerase</keyword>
<comment type="catalytic activity">
    <reaction evidence="1 9">
        <text>(2R)-2-phosphoglycerate = (2R)-3-phosphoglycerate</text>
        <dbReference type="Rhea" id="RHEA:15901"/>
        <dbReference type="ChEBI" id="CHEBI:58272"/>
        <dbReference type="ChEBI" id="CHEBI:58289"/>
        <dbReference type="EC" id="5.4.2.12"/>
    </reaction>
</comment>
<evidence type="ECO:0000256" key="9">
    <source>
        <dbReference type="HAMAP-Rule" id="MF_01038"/>
    </source>
</evidence>
<keyword evidence="5 9" id="KW-0479">Metal-binding</keyword>
<dbReference type="PANTHER" id="PTHR31637:SF0">
    <property type="entry name" value="2,3-BISPHOSPHOGLYCERATE-INDEPENDENT PHOSPHOGLYCERATE MUTASE"/>
    <property type="match status" value="1"/>
</dbReference>
<evidence type="ECO:0000256" key="4">
    <source>
        <dbReference type="ARBA" id="ARBA00008819"/>
    </source>
</evidence>
<proteinExistence type="inferred from homology"/>
<dbReference type="Pfam" id="PF01676">
    <property type="entry name" value="Metalloenzyme"/>
    <property type="match status" value="1"/>
</dbReference>
<dbReference type="InterPro" id="IPR017850">
    <property type="entry name" value="Alkaline_phosphatase_core_sf"/>
</dbReference>
<dbReference type="EC" id="5.4.2.12" evidence="9 10"/>
<feature type="binding site" evidence="9 12">
    <location>
        <position position="403"/>
    </location>
    <ligand>
        <name>Mn(2+)</name>
        <dbReference type="ChEBI" id="CHEBI:29035"/>
        <label>1</label>
    </ligand>
</feature>
<dbReference type="GO" id="GO:0006007">
    <property type="term" value="P:glucose catabolic process"/>
    <property type="evidence" value="ECO:0007669"/>
    <property type="project" value="InterPro"/>
</dbReference>
<feature type="domain" description="BPG-independent PGAM N-terminal" evidence="14">
    <location>
        <begin position="84"/>
        <end position="296"/>
    </location>
</feature>
<feature type="binding site" evidence="9">
    <location>
        <position position="338"/>
    </location>
    <ligand>
        <name>substrate</name>
    </ligand>
</feature>
<evidence type="ECO:0000256" key="3">
    <source>
        <dbReference type="ARBA" id="ARBA00004798"/>
    </source>
</evidence>
<dbReference type="GO" id="GO:0005829">
    <property type="term" value="C:cytosol"/>
    <property type="evidence" value="ECO:0007669"/>
    <property type="project" value="TreeGrafter"/>
</dbReference>
<dbReference type="EMBL" id="MHSU01000026">
    <property type="protein sequence ID" value="OHA49859.1"/>
    <property type="molecule type" value="Genomic_DNA"/>
</dbReference>
<dbReference type="SUPFAM" id="SSF53649">
    <property type="entry name" value="Alkaline phosphatase-like"/>
    <property type="match status" value="1"/>
</dbReference>
<dbReference type="Proteomes" id="UP000178646">
    <property type="component" value="Unassembled WGS sequence"/>
</dbReference>
<dbReference type="InterPro" id="IPR005995">
    <property type="entry name" value="Pgm_bpd_ind"/>
</dbReference>
<comment type="cofactor">
    <cofactor evidence="9">
        <name>Mn(2+)</name>
        <dbReference type="ChEBI" id="CHEBI:29035"/>
    </cofactor>
    <text evidence="9">Binds 2 manganese ions per subunit.</text>
</comment>
<dbReference type="HAMAP" id="MF_01038">
    <property type="entry name" value="GpmI"/>
    <property type="match status" value="1"/>
</dbReference>
<evidence type="ECO:0000259" key="13">
    <source>
        <dbReference type="Pfam" id="PF01676"/>
    </source>
</evidence>
<evidence type="ECO:0000313" key="15">
    <source>
        <dbReference type="EMBL" id="OHA49859.1"/>
    </source>
</evidence>
<feature type="binding site" evidence="9">
    <location>
        <position position="187"/>
    </location>
    <ligand>
        <name>substrate</name>
    </ligand>
</feature>
<feature type="binding site" evidence="9">
    <location>
        <position position="125"/>
    </location>
    <ligand>
        <name>substrate</name>
    </ligand>
</feature>
<comment type="function">
    <text evidence="2 9">Catalyzes the interconversion of 2-phosphoglycerate and 3-phosphoglycerate.</text>
</comment>
<evidence type="ECO:0000256" key="1">
    <source>
        <dbReference type="ARBA" id="ARBA00000370"/>
    </source>
</evidence>
<dbReference type="AlphaFoldDB" id="A0A1G2PQ41"/>
<dbReference type="PIRSF" id="PIRSF001492">
    <property type="entry name" value="IPGAM"/>
    <property type="match status" value="1"/>
</dbReference>
<comment type="caution">
    <text evidence="9">Lacks conserved residue(s) required for the propagation of feature annotation.</text>
</comment>
<feature type="binding site" evidence="9 12">
    <location>
        <position position="407"/>
    </location>
    <ligand>
        <name>Mn(2+)</name>
        <dbReference type="ChEBI" id="CHEBI:29035"/>
        <label>1</label>
    </ligand>
</feature>
<feature type="binding site" evidence="9 12">
    <location>
        <position position="445"/>
    </location>
    <ligand>
        <name>Mn(2+)</name>
        <dbReference type="ChEBI" id="CHEBI:29035"/>
        <label>2</label>
    </ligand>
</feature>
<dbReference type="UniPathway" id="UPA00109">
    <property type="reaction ID" value="UER00186"/>
</dbReference>
<feature type="binding site" evidence="9 12">
    <location>
        <position position="463"/>
    </location>
    <ligand>
        <name>Mn(2+)</name>
        <dbReference type="ChEBI" id="CHEBI:29035"/>
        <label>1</label>
    </ligand>
</feature>
<dbReference type="InterPro" id="IPR036646">
    <property type="entry name" value="PGAM_B_sf"/>
</dbReference>